<gene>
    <name evidence="4" type="ORF">HNR48_000772</name>
</gene>
<reference evidence="4 5" key="1">
    <citation type="submission" date="2020-08" db="EMBL/GenBank/DDBJ databases">
        <title>Genomic Encyclopedia of Type Strains, Phase IV (KMG-IV): sequencing the most valuable type-strain genomes for metagenomic binning, comparative biology and taxonomic classification.</title>
        <authorList>
            <person name="Goeker M."/>
        </authorList>
    </citation>
    <scope>NUCLEOTIDE SEQUENCE [LARGE SCALE GENOMIC DNA]</scope>
    <source>
        <strain evidence="4 5">DSM 22368</strain>
    </source>
</reference>
<keyword evidence="2" id="KW-0472">Membrane</keyword>
<name>A0A7X0JQM6_9GAMM</name>
<evidence type="ECO:0000259" key="3">
    <source>
        <dbReference type="Pfam" id="PF05569"/>
    </source>
</evidence>
<keyword evidence="5" id="KW-1185">Reference proteome</keyword>
<evidence type="ECO:0000313" key="5">
    <source>
        <dbReference type="Proteomes" id="UP000528457"/>
    </source>
</evidence>
<dbReference type="InParanoid" id="A0A7X0JQM6"/>
<evidence type="ECO:0000313" key="4">
    <source>
        <dbReference type="EMBL" id="MBB6520494.1"/>
    </source>
</evidence>
<dbReference type="Gene3D" id="3.30.2010.10">
    <property type="entry name" value="Metalloproteases ('zincins'), catalytic domain"/>
    <property type="match status" value="1"/>
</dbReference>
<keyword evidence="2" id="KW-0812">Transmembrane</keyword>
<dbReference type="CDD" id="cd07341">
    <property type="entry name" value="M56_BlaR1_MecR1_like"/>
    <property type="match status" value="1"/>
</dbReference>
<feature type="transmembrane region" description="Helical" evidence="2">
    <location>
        <begin position="34"/>
        <end position="52"/>
    </location>
</feature>
<protein>
    <submittedName>
        <fullName evidence="4">Beta-lactamase regulating signal transducer with metallopeptidase domain</fullName>
    </submittedName>
</protein>
<accession>A0A7X0JQM6</accession>
<evidence type="ECO:0000256" key="1">
    <source>
        <dbReference type="SAM" id="MobiDB-lite"/>
    </source>
</evidence>
<feature type="transmembrane region" description="Helical" evidence="2">
    <location>
        <begin position="6"/>
        <end position="27"/>
    </location>
</feature>
<evidence type="ECO:0000256" key="2">
    <source>
        <dbReference type="SAM" id="Phobius"/>
    </source>
</evidence>
<feature type="transmembrane region" description="Helical" evidence="2">
    <location>
        <begin position="198"/>
        <end position="215"/>
    </location>
</feature>
<dbReference type="Proteomes" id="UP000528457">
    <property type="component" value="Unassembled WGS sequence"/>
</dbReference>
<sequence>MMTAALLMFPVKAALVGLLFIGCYYGLDKHSARLRYQWLSTISVLFLLFPILDQLLNSFDVTVAVRTNHLLLRSGAELLQEPWLQIGLLLYCFICSWLLFYVFLGLSQLSRYRKSAQTAPLELQQLLDKLSARIGLLNVPELKLHHNNAMSPCTFGSLNPVVLLPANAVDWPKEQLELVLLHELAHVKHRDFLRLNGARFLLAFYWFLPPAWWLLAELKKLSEQLADDTVLNVGANDADYAEVLMRAGRLHKEASSMAVAVNGNGEYYQRVMTVLDRYVDRTAQPNKASRPLFWFLILSTFSAAAIDLSVENKGYLKLPVEMVSIQKFRDAPVAGAVEENVGWDESLKVVAMAAEKAPTAERSTRFEMSGYLAGDIELPSAQLFEGINKDIDIRANFNIDEKGRAYAVKIKPQDLETELREEISNAIKNSQFAVHRLNGEPVVVTGAEQRYQLKEKPKKEKASKKEDKPMRDIKMKKDAIKPAEKNKFSSNTRKLSEEV</sequence>
<dbReference type="RefSeq" id="WP_166851048.1">
    <property type="nucleotide sequence ID" value="NZ_JAAONY010000001.1"/>
</dbReference>
<proteinExistence type="predicted"/>
<dbReference type="PANTHER" id="PTHR34978:SF3">
    <property type="entry name" value="SLR0241 PROTEIN"/>
    <property type="match status" value="1"/>
</dbReference>
<comment type="caution">
    <text evidence="4">The sequence shown here is derived from an EMBL/GenBank/DDBJ whole genome shotgun (WGS) entry which is preliminary data.</text>
</comment>
<dbReference type="InterPro" id="IPR052173">
    <property type="entry name" value="Beta-lactam_resp_regulator"/>
</dbReference>
<dbReference type="InterPro" id="IPR008756">
    <property type="entry name" value="Peptidase_M56"/>
</dbReference>
<dbReference type="PANTHER" id="PTHR34978">
    <property type="entry name" value="POSSIBLE SENSOR-TRANSDUCER PROTEIN BLAR"/>
    <property type="match status" value="1"/>
</dbReference>
<dbReference type="AlphaFoldDB" id="A0A7X0JQM6"/>
<keyword evidence="2" id="KW-1133">Transmembrane helix</keyword>
<feature type="region of interest" description="Disordered" evidence="1">
    <location>
        <begin position="451"/>
        <end position="499"/>
    </location>
</feature>
<feature type="compositionally biased region" description="Basic and acidic residues" evidence="1">
    <location>
        <begin position="451"/>
        <end position="487"/>
    </location>
</feature>
<dbReference type="EMBL" id="JACHHT010000001">
    <property type="protein sequence ID" value="MBB6520494.1"/>
    <property type="molecule type" value="Genomic_DNA"/>
</dbReference>
<feature type="domain" description="Peptidase M56" evidence="3">
    <location>
        <begin position="81"/>
        <end position="273"/>
    </location>
</feature>
<organism evidence="4 5">
    <name type="scientific">Pseudoteredinibacter isoporae</name>
    <dbReference type="NCBI Taxonomy" id="570281"/>
    <lineage>
        <taxon>Bacteria</taxon>
        <taxon>Pseudomonadati</taxon>
        <taxon>Pseudomonadota</taxon>
        <taxon>Gammaproteobacteria</taxon>
        <taxon>Cellvibrionales</taxon>
        <taxon>Cellvibrionaceae</taxon>
        <taxon>Pseudoteredinibacter</taxon>
    </lineage>
</organism>
<dbReference type="Pfam" id="PF05569">
    <property type="entry name" value="Peptidase_M56"/>
    <property type="match status" value="1"/>
</dbReference>
<feature type="transmembrane region" description="Helical" evidence="2">
    <location>
        <begin position="83"/>
        <end position="104"/>
    </location>
</feature>